<gene>
    <name evidence="2" type="ORF">HAX54_025612</name>
</gene>
<feature type="compositionally biased region" description="Basic and acidic residues" evidence="1">
    <location>
        <begin position="1"/>
        <end position="11"/>
    </location>
</feature>
<sequence>MGKEEKSKEIMQEPGGGGDNFTHNETIAEEQQGEEVDNNINPSEQRDMERKQQLEETQHNSLKRRQGAEHGIGDMEPKEGGDGSK</sequence>
<proteinExistence type="predicted"/>
<feature type="compositionally biased region" description="Acidic residues" evidence="1">
    <location>
        <begin position="27"/>
        <end position="37"/>
    </location>
</feature>
<keyword evidence="3" id="KW-1185">Reference proteome</keyword>
<evidence type="ECO:0000313" key="3">
    <source>
        <dbReference type="Proteomes" id="UP000823775"/>
    </source>
</evidence>
<reference evidence="2 3" key="1">
    <citation type="journal article" date="2021" name="BMC Genomics">
        <title>Datura genome reveals duplications of psychoactive alkaloid biosynthetic genes and high mutation rate following tissue culture.</title>
        <authorList>
            <person name="Rajewski A."/>
            <person name="Carter-House D."/>
            <person name="Stajich J."/>
            <person name="Litt A."/>
        </authorList>
    </citation>
    <scope>NUCLEOTIDE SEQUENCE [LARGE SCALE GENOMIC DNA]</scope>
    <source>
        <strain evidence="2">AR-01</strain>
    </source>
</reference>
<evidence type="ECO:0000313" key="2">
    <source>
        <dbReference type="EMBL" id="MCD9640336.1"/>
    </source>
</evidence>
<name>A0ABS8V1W1_DATST</name>
<accession>A0ABS8V1W1</accession>
<dbReference type="EMBL" id="JACEIK010003107">
    <property type="protein sequence ID" value="MCD9640336.1"/>
    <property type="molecule type" value="Genomic_DNA"/>
</dbReference>
<feature type="compositionally biased region" description="Basic and acidic residues" evidence="1">
    <location>
        <begin position="66"/>
        <end position="85"/>
    </location>
</feature>
<protein>
    <submittedName>
        <fullName evidence="2">Uncharacterized protein</fullName>
    </submittedName>
</protein>
<evidence type="ECO:0000256" key="1">
    <source>
        <dbReference type="SAM" id="MobiDB-lite"/>
    </source>
</evidence>
<feature type="region of interest" description="Disordered" evidence="1">
    <location>
        <begin position="1"/>
        <end position="85"/>
    </location>
</feature>
<dbReference type="Proteomes" id="UP000823775">
    <property type="component" value="Unassembled WGS sequence"/>
</dbReference>
<comment type="caution">
    <text evidence="2">The sequence shown here is derived from an EMBL/GenBank/DDBJ whole genome shotgun (WGS) entry which is preliminary data.</text>
</comment>
<organism evidence="2 3">
    <name type="scientific">Datura stramonium</name>
    <name type="common">Jimsonweed</name>
    <name type="synonym">Common thornapple</name>
    <dbReference type="NCBI Taxonomy" id="4076"/>
    <lineage>
        <taxon>Eukaryota</taxon>
        <taxon>Viridiplantae</taxon>
        <taxon>Streptophyta</taxon>
        <taxon>Embryophyta</taxon>
        <taxon>Tracheophyta</taxon>
        <taxon>Spermatophyta</taxon>
        <taxon>Magnoliopsida</taxon>
        <taxon>eudicotyledons</taxon>
        <taxon>Gunneridae</taxon>
        <taxon>Pentapetalae</taxon>
        <taxon>asterids</taxon>
        <taxon>lamiids</taxon>
        <taxon>Solanales</taxon>
        <taxon>Solanaceae</taxon>
        <taxon>Solanoideae</taxon>
        <taxon>Datureae</taxon>
        <taxon>Datura</taxon>
    </lineage>
</organism>
<feature type="compositionally biased region" description="Basic and acidic residues" evidence="1">
    <location>
        <begin position="44"/>
        <end position="58"/>
    </location>
</feature>